<organism evidence="2 3">
    <name type="scientific">Oncorhynchus kisutch</name>
    <name type="common">Coho salmon</name>
    <name type="synonym">Salmo kisutch</name>
    <dbReference type="NCBI Taxonomy" id="8019"/>
    <lineage>
        <taxon>Eukaryota</taxon>
        <taxon>Metazoa</taxon>
        <taxon>Chordata</taxon>
        <taxon>Craniata</taxon>
        <taxon>Vertebrata</taxon>
        <taxon>Euteleostomi</taxon>
        <taxon>Actinopterygii</taxon>
        <taxon>Neopterygii</taxon>
        <taxon>Teleostei</taxon>
        <taxon>Protacanthopterygii</taxon>
        <taxon>Salmoniformes</taxon>
        <taxon>Salmonidae</taxon>
        <taxon>Salmoninae</taxon>
        <taxon>Oncorhynchus</taxon>
    </lineage>
</organism>
<reference evidence="2" key="2">
    <citation type="submission" date="2025-09" db="UniProtKB">
        <authorList>
            <consortium name="Ensembl"/>
        </authorList>
    </citation>
    <scope>IDENTIFICATION</scope>
</reference>
<evidence type="ECO:0000313" key="3">
    <source>
        <dbReference type="Proteomes" id="UP000694557"/>
    </source>
</evidence>
<keyword evidence="3" id="KW-1185">Reference proteome</keyword>
<dbReference type="GeneTree" id="ENSGT01010000229159"/>
<proteinExistence type="predicted"/>
<protein>
    <submittedName>
        <fullName evidence="2">Uncharacterized protein</fullName>
    </submittedName>
</protein>
<sequence length="110" mass="12227">MVSTLCVVVCVNVVLNLQPVSQREMECERIYIMNVSCECCASQSRPVRTTIKLLPLISGNKHGDATPIFLDVSQPAAWLQLQPAAWLHSRLVSKRVKISQLLPGPSQPWC</sequence>
<dbReference type="AlphaFoldDB" id="A0A8C7DJM4"/>
<evidence type="ECO:0000256" key="1">
    <source>
        <dbReference type="SAM" id="SignalP"/>
    </source>
</evidence>
<dbReference type="Ensembl" id="ENSOKIT00005023680.1">
    <property type="protein sequence ID" value="ENSOKIP00005022291.1"/>
    <property type="gene ID" value="ENSOKIG00005009778.1"/>
</dbReference>
<dbReference type="Proteomes" id="UP000694557">
    <property type="component" value="Unassembled WGS sequence"/>
</dbReference>
<reference evidence="2" key="1">
    <citation type="submission" date="2025-08" db="UniProtKB">
        <authorList>
            <consortium name="Ensembl"/>
        </authorList>
    </citation>
    <scope>IDENTIFICATION</scope>
</reference>
<feature type="signal peptide" evidence="1">
    <location>
        <begin position="1"/>
        <end position="22"/>
    </location>
</feature>
<accession>A0A8C7DJM4</accession>
<feature type="chain" id="PRO_5046333448" evidence="1">
    <location>
        <begin position="23"/>
        <end position="110"/>
    </location>
</feature>
<keyword evidence="1" id="KW-0732">Signal</keyword>
<evidence type="ECO:0000313" key="2">
    <source>
        <dbReference type="Ensembl" id="ENSOKIP00005022291.1"/>
    </source>
</evidence>
<name>A0A8C7DJM4_ONCKI</name>